<proteinExistence type="predicted"/>
<dbReference type="PANTHER" id="PTHR45913">
    <property type="entry name" value="EPM2A-INTERACTING PROTEIN 1"/>
    <property type="match status" value="1"/>
</dbReference>
<sequence length="144" mass="16631">MGKFLIKRPSTSCESASVNKKRKLSEITMDQSINEELEEKKTYNFENNKKERKYQDQYIQFGFTLFIEEEINKISWSMCKAICTDGAAAHTGSKKSFRAKVNEISPNILFTHCMIHREALAAKKLEPFVNEVLQNTISVINFIK</sequence>
<evidence type="ECO:0000313" key="2">
    <source>
        <dbReference type="RefSeq" id="XP_025413758.1"/>
    </source>
</evidence>
<accession>A0A8B8FTE8</accession>
<evidence type="ECO:0000313" key="1">
    <source>
        <dbReference type="Proteomes" id="UP000694846"/>
    </source>
</evidence>
<dbReference type="AlphaFoldDB" id="A0A8B8FTE8"/>
<dbReference type="OrthoDB" id="6583178at2759"/>
<dbReference type="RefSeq" id="XP_025413758.1">
    <property type="nucleotide sequence ID" value="XM_025557973.1"/>
</dbReference>
<dbReference type="GeneID" id="112685921"/>
<reference evidence="2" key="1">
    <citation type="submission" date="2025-08" db="UniProtKB">
        <authorList>
            <consortium name="RefSeq"/>
        </authorList>
    </citation>
    <scope>IDENTIFICATION</scope>
    <source>
        <tissue evidence="2">Whole body</tissue>
    </source>
</reference>
<gene>
    <name evidence="2" type="primary">LOC112685921</name>
</gene>
<organism evidence="1 2">
    <name type="scientific">Sipha flava</name>
    <name type="common">yellow sugarcane aphid</name>
    <dbReference type="NCBI Taxonomy" id="143950"/>
    <lineage>
        <taxon>Eukaryota</taxon>
        <taxon>Metazoa</taxon>
        <taxon>Ecdysozoa</taxon>
        <taxon>Arthropoda</taxon>
        <taxon>Hexapoda</taxon>
        <taxon>Insecta</taxon>
        <taxon>Pterygota</taxon>
        <taxon>Neoptera</taxon>
        <taxon>Paraneoptera</taxon>
        <taxon>Hemiptera</taxon>
        <taxon>Sternorrhyncha</taxon>
        <taxon>Aphidomorpha</taxon>
        <taxon>Aphidoidea</taxon>
        <taxon>Aphididae</taxon>
        <taxon>Sipha</taxon>
    </lineage>
</organism>
<feature type="non-terminal residue" evidence="2">
    <location>
        <position position="144"/>
    </location>
</feature>
<name>A0A8B8FTE8_9HEMI</name>
<keyword evidence="1" id="KW-1185">Reference proteome</keyword>
<dbReference type="Proteomes" id="UP000694846">
    <property type="component" value="Unplaced"/>
</dbReference>
<dbReference type="PANTHER" id="PTHR45913:SF19">
    <property type="entry name" value="LOW QUALITY PROTEIN: ZINC FINGER BED DOMAIN-CONTAINING PROTEIN 5-LIKE"/>
    <property type="match status" value="1"/>
</dbReference>
<protein>
    <submittedName>
        <fullName evidence="2">Protein FAM200A-like</fullName>
    </submittedName>
</protein>